<comment type="caution">
    <text evidence="2">The sequence shown here is derived from an EMBL/GenBank/DDBJ whole genome shotgun (WGS) entry which is preliminary data.</text>
</comment>
<dbReference type="Pfam" id="PF13302">
    <property type="entry name" value="Acetyltransf_3"/>
    <property type="match status" value="1"/>
</dbReference>
<dbReference type="PROSITE" id="PS51186">
    <property type="entry name" value="GNAT"/>
    <property type="match status" value="1"/>
</dbReference>
<proteinExistence type="predicted"/>
<organism evidence="2 3">
    <name type="scientific">Actinospica durhamensis</name>
    <dbReference type="NCBI Taxonomy" id="1508375"/>
    <lineage>
        <taxon>Bacteria</taxon>
        <taxon>Bacillati</taxon>
        <taxon>Actinomycetota</taxon>
        <taxon>Actinomycetes</taxon>
        <taxon>Catenulisporales</taxon>
        <taxon>Actinospicaceae</taxon>
        <taxon>Actinospica</taxon>
    </lineage>
</organism>
<dbReference type="EMBL" id="JAGSOG010000016">
    <property type="protein sequence ID" value="MBR7832749.1"/>
    <property type="molecule type" value="Genomic_DNA"/>
</dbReference>
<gene>
    <name evidence="2" type="ORF">KDL01_05725</name>
</gene>
<dbReference type="Gene3D" id="3.40.630.30">
    <property type="match status" value="1"/>
</dbReference>
<keyword evidence="2" id="KW-0012">Acyltransferase</keyword>
<evidence type="ECO:0000313" key="2">
    <source>
        <dbReference type="EMBL" id="MBR7832749.1"/>
    </source>
</evidence>
<dbReference type="InterPro" id="IPR016181">
    <property type="entry name" value="Acyl_CoA_acyltransferase"/>
</dbReference>
<sequence length="174" mass="19165">MPQLIPPHPRFHASFLSAIEEFRAAGPLSDWAAHVDYEAVRGQEGFAAYVRDLDLRRVASAERSVPESTLFWIEGEEFLGRIAVRHRLNERLEVMGGHIGYAIRPGAQGKGHATALLRAVLPLAYAVGIDDALLTTDPDNHGSRRVIEKCGGRLVKQGPDHCYYRLRTGGAAEV</sequence>
<accession>A0A941EPF4</accession>
<name>A0A941EPF4_9ACTN</name>
<dbReference type="GO" id="GO:0016747">
    <property type="term" value="F:acyltransferase activity, transferring groups other than amino-acyl groups"/>
    <property type="evidence" value="ECO:0007669"/>
    <property type="project" value="InterPro"/>
</dbReference>
<reference evidence="2" key="1">
    <citation type="submission" date="2021-04" db="EMBL/GenBank/DDBJ databases">
        <title>Genome based classification of Actinospica acidithermotolerans sp. nov., an actinobacterium isolated from an Indonesian hot spring.</title>
        <authorList>
            <person name="Kusuma A.B."/>
            <person name="Putra K.E."/>
            <person name="Nafisah S."/>
            <person name="Loh J."/>
            <person name="Nouioui I."/>
            <person name="Goodfellow M."/>
        </authorList>
    </citation>
    <scope>NUCLEOTIDE SEQUENCE</scope>
    <source>
        <strain evidence="2">CSCA 57</strain>
    </source>
</reference>
<protein>
    <submittedName>
        <fullName evidence="2">GNAT family N-acetyltransferase</fullName>
        <ecNumber evidence="2">2.3.1.-</ecNumber>
    </submittedName>
</protein>
<dbReference type="PANTHER" id="PTHR39173">
    <property type="entry name" value="ACETYLTRANSFERASE"/>
    <property type="match status" value="1"/>
</dbReference>
<dbReference type="Proteomes" id="UP000675781">
    <property type="component" value="Unassembled WGS sequence"/>
</dbReference>
<keyword evidence="3" id="KW-1185">Reference proteome</keyword>
<dbReference type="PANTHER" id="PTHR39173:SF1">
    <property type="entry name" value="ACETYLTRANSFERASE"/>
    <property type="match status" value="1"/>
</dbReference>
<dbReference type="InterPro" id="IPR000182">
    <property type="entry name" value="GNAT_dom"/>
</dbReference>
<evidence type="ECO:0000259" key="1">
    <source>
        <dbReference type="PROSITE" id="PS51186"/>
    </source>
</evidence>
<dbReference type="AlphaFoldDB" id="A0A941EPF4"/>
<dbReference type="RefSeq" id="WP_212527276.1">
    <property type="nucleotide sequence ID" value="NZ_JAGSOG010000016.1"/>
</dbReference>
<feature type="domain" description="N-acetyltransferase" evidence="1">
    <location>
        <begin position="20"/>
        <end position="169"/>
    </location>
</feature>
<evidence type="ECO:0000313" key="3">
    <source>
        <dbReference type="Proteomes" id="UP000675781"/>
    </source>
</evidence>
<keyword evidence="2" id="KW-0808">Transferase</keyword>
<dbReference type="EC" id="2.3.1.-" evidence="2"/>
<dbReference type="SUPFAM" id="SSF55729">
    <property type="entry name" value="Acyl-CoA N-acyltransferases (Nat)"/>
    <property type="match status" value="1"/>
</dbReference>